<evidence type="ECO:0000313" key="6">
    <source>
        <dbReference type="Proteomes" id="UP000236075"/>
    </source>
</evidence>
<gene>
    <name evidence="5" type="ORF">CXT95_07265</name>
</gene>
<keyword evidence="1" id="KW-0175">Coiled coil</keyword>
<dbReference type="Pfam" id="PF24481">
    <property type="entry name" value="CT398_CC"/>
    <property type="match status" value="1"/>
</dbReference>
<evidence type="ECO:0000256" key="2">
    <source>
        <dbReference type="SAM" id="MobiDB-lite"/>
    </source>
</evidence>
<protein>
    <recommendedName>
        <fullName evidence="7">C4-type zinc ribbon domain-containing protein</fullName>
    </recommendedName>
</protein>
<dbReference type="Proteomes" id="UP000236075">
    <property type="component" value="Unassembled WGS sequence"/>
</dbReference>
<dbReference type="InterPro" id="IPR003743">
    <property type="entry name" value="Zf-RING_7"/>
</dbReference>
<feature type="compositionally biased region" description="Basic residues" evidence="2">
    <location>
        <begin position="52"/>
        <end position="66"/>
    </location>
</feature>
<evidence type="ECO:0000259" key="4">
    <source>
        <dbReference type="Pfam" id="PF24481"/>
    </source>
</evidence>
<feature type="domain" description="CT398-like coiled coil hairpin" evidence="4">
    <location>
        <begin position="124"/>
        <end position="300"/>
    </location>
</feature>
<reference evidence="5 6" key="1">
    <citation type="journal article" date="2017" name="BMC Genomics">
        <title>Genome sequencing of 39 Akkermansia muciniphila isolates reveals its population structure, genomic and functional diverisity, and global distribution in mammalian gut microbiotas.</title>
        <authorList>
            <person name="Guo X."/>
            <person name="Li S."/>
            <person name="Zhang J."/>
            <person name="Wu F."/>
            <person name="Li X."/>
            <person name="Wu D."/>
            <person name="Zhang M."/>
            <person name="Ou Z."/>
            <person name="Jie Z."/>
            <person name="Yan Q."/>
            <person name="Li P."/>
            <person name="Yi J."/>
            <person name="Peng Y."/>
        </authorList>
    </citation>
    <scope>NUCLEOTIDE SEQUENCE [LARGE SCALE GENOMIC DNA]</scope>
    <source>
        <strain evidence="5 6">GP28</strain>
    </source>
</reference>
<evidence type="ECO:0008006" key="7">
    <source>
        <dbReference type="Google" id="ProtNLM"/>
    </source>
</evidence>
<dbReference type="EMBL" id="PJLB01000008">
    <property type="protein sequence ID" value="PND02452.1"/>
    <property type="molecule type" value="Genomic_DNA"/>
</dbReference>
<feature type="compositionally biased region" description="Basic residues" evidence="2">
    <location>
        <begin position="86"/>
        <end position="101"/>
    </location>
</feature>
<evidence type="ECO:0000259" key="3">
    <source>
        <dbReference type="Pfam" id="PF02591"/>
    </source>
</evidence>
<name>A0AAX0WLB2_9BACT</name>
<evidence type="ECO:0000313" key="5">
    <source>
        <dbReference type="EMBL" id="PND02452.1"/>
    </source>
</evidence>
<feature type="coiled-coil region" evidence="1">
    <location>
        <begin position="228"/>
        <end position="265"/>
    </location>
</feature>
<proteinExistence type="predicted"/>
<evidence type="ECO:0000256" key="1">
    <source>
        <dbReference type="SAM" id="Coils"/>
    </source>
</evidence>
<comment type="caution">
    <text evidence="5">The sequence shown here is derived from an EMBL/GenBank/DDBJ whole genome shotgun (WGS) entry which is preliminary data.</text>
</comment>
<sequence>MQGSSLPPCPPTAIHTWSWQSSASAPLPYALSFPGGTRRKKTGCRGSTRNFPCRRPRREARRHNRKPCLKYSAENRKIFLRLSRTVNRRQNRRPGAKKKSSPPRQGMLGWQAMNHADLDQLLILQEKDVRISKLRKELASLPEQRTRLLKQMEAIKQKALAAKQEVAGIEKSIRDVEAAVETKRAYIGKMKTLQSNTRKNEEYQMCIQEVEKTEAAIDSLETSELELMERLETAKTDMEQKIRRVRDAQRELEETLARFDRTAETDKELLNRLNAERADLAAAVPEDSLGEYERMTRSKGVPVIVPMDEKGHCGGCHMVITDNARMKVLGGHETVYCDSCHRILH</sequence>
<feature type="coiled-coil region" evidence="1">
    <location>
        <begin position="145"/>
        <end position="172"/>
    </location>
</feature>
<dbReference type="Gene3D" id="1.10.287.1490">
    <property type="match status" value="1"/>
</dbReference>
<organism evidence="5 6">
    <name type="scientific">Akkermansia muciniphila</name>
    <dbReference type="NCBI Taxonomy" id="239935"/>
    <lineage>
        <taxon>Bacteria</taxon>
        <taxon>Pseudomonadati</taxon>
        <taxon>Verrucomicrobiota</taxon>
        <taxon>Verrucomicrobiia</taxon>
        <taxon>Verrucomicrobiales</taxon>
        <taxon>Akkermansiaceae</taxon>
        <taxon>Akkermansia</taxon>
    </lineage>
</organism>
<dbReference type="Pfam" id="PF02591">
    <property type="entry name" value="Zn_ribbon_9"/>
    <property type="match status" value="1"/>
</dbReference>
<dbReference type="AlphaFoldDB" id="A0AAX0WLB2"/>
<feature type="domain" description="C4-type zinc ribbon" evidence="3">
    <location>
        <begin position="313"/>
        <end position="344"/>
    </location>
</feature>
<accession>A0AAX0WLB2</accession>
<dbReference type="InterPro" id="IPR056003">
    <property type="entry name" value="CT398_CC_hairpin"/>
</dbReference>
<feature type="region of interest" description="Disordered" evidence="2">
    <location>
        <begin position="33"/>
        <end position="66"/>
    </location>
</feature>
<feature type="region of interest" description="Disordered" evidence="2">
    <location>
        <begin position="85"/>
        <end position="108"/>
    </location>
</feature>